<comment type="caution">
    <text evidence="1">The sequence shown here is derived from an EMBL/GenBank/DDBJ whole genome shotgun (WGS) entry which is preliminary data.</text>
</comment>
<reference evidence="1 2" key="1">
    <citation type="journal article" date="2019" name="Nat. Med.">
        <title>A library of human gut bacterial isolates paired with longitudinal multiomics data enables mechanistic microbiome research.</title>
        <authorList>
            <person name="Poyet M."/>
            <person name="Groussin M."/>
            <person name="Gibbons S.M."/>
            <person name="Avila-Pacheco J."/>
            <person name="Jiang X."/>
            <person name="Kearney S.M."/>
            <person name="Perrotta A.R."/>
            <person name="Berdy B."/>
            <person name="Zhao S."/>
            <person name="Lieberman T.D."/>
            <person name="Swanson P.K."/>
            <person name="Smith M."/>
            <person name="Roesemann S."/>
            <person name="Alexander J.E."/>
            <person name="Rich S.A."/>
            <person name="Livny J."/>
            <person name="Vlamakis H."/>
            <person name="Clish C."/>
            <person name="Bullock K."/>
            <person name="Deik A."/>
            <person name="Scott J."/>
            <person name="Pierce K.A."/>
            <person name="Xavier R.J."/>
            <person name="Alm E.J."/>
        </authorList>
    </citation>
    <scope>NUCLEOTIDE SEQUENCE [LARGE SCALE GENOMIC DNA]</scope>
    <source>
        <strain evidence="1 2">BIOML-A4</strain>
    </source>
</reference>
<dbReference type="RefSeq" id="WP_155202206.1">
    <property type="nucleotide sequence ID" value="NZ_WMZN01000070.1"/>
</dbReference>
<dbReference type="Proteomes" id="UP000472755">
    <property type="component" value="Unassembled WGS sequence"/>
</dbReference>
<name>A0A6L6M1S3_9FIRM</name>
<dbReference type="EMBL" id="WMZU01000064">
    <property type="protein sequence ID" value="MTS29271.1"/>
    <property type="molecule type" value="Genomic_DNA"/>
</dbReference>
<gene>
    <name evidence="1" type="ORF">GMD59_18610</name>
</gene>
<accession>A0A6L6M1S3</accession>
<organism evidence="1 2">
    <name type="scientific">Ruthenibacterium lactatiformans</name>
    <dbReference type="NCBI Taxonomy" id="1550024"/>
    <lineage>
        <taxon>Bacteria</taxon>
        <taxon>Bacillati</taxon>
        <taxon>Bacillota</taxon>
        <taxon>Clostridia</taxon>
        <taxon>Eubacteriales</taxon>
        <taxon>Oscillospiraceae</taxon>
        <taxon>Ruthenibacterium</taxon>
    </lineage>
</organism>
<proteinExistence type="predicted"/>
<evidence type="ECO:0000313" key="2">
    <source>
        <dbReference type="Proteomes" id="UP000472755"/>
    </source>
</evidence>
<protein>
    <submittedName>
        <fullName evidence="1">Uncharacterized protein</fullName>
    </submittedName>
</protein>
<evidence type="ECO:0000313" key="1">
    <source>
        <dbReference type="EMBL" id="MTS29271.1"/>
    </source>
</evidence>
<sequence length="105" mass="12238">MNENKTYTVDQLNQMILRDDLTDWELVDACSFIDISYHEPVCEPPIDFLEECRKRWETLTSPFRTTIERKIGNTWYVVETECAGSEPLADKVKRLIFSEKGAICS</sequence>
<dbReference type="AlphaFoldDB" id="A0A6L6M1S3"/>